<evidence type="ECO:0000256" key="4">
    <source>
        <dbReference type="PROSITE-ProRule" id="PRU01248"/>
    </source>
</evidence>
<dbReference type="SUPFAM" id="SSF56349">
    <property type="entry name" value="DNA breaking-rejoining enzymes"/>
    <property type="match status" value="1"/>
</dbReference>
<dbReference type="RefSeq" id="WP_191763922.1">
    <property type="nucleotide sequence ID" value="NZ_JACSPP010000022.1"/>
</dbReference>
<dbReference type="InterPro" id="IPR010998">
    <property type="entry name" value="Integrase_recombinase_N"/>
</dbReference>
<dbReference type="EMBL" id="JACSPP010000022">
    <property type="protein sequence ID" value="MBD8040492.1"/>
    <property type="molecule type" value="Genomic_DNA"/>
</dbReference>
<dbReference type="InterPro" id="IPR013762">
    <property type="entry name" value="Integrase-like_cat_sf"/>
</dbReference>
<feature type="domain" description="Core-binding (CB)" evidence="5">
    <location>
        <begin position="43"/>
        <end position="119"/>
    </location>
</feature>
<evidence type="ECO:0000313" key="6">
    <source>
        <dbReference type="EMBL" id="MBD8040492.1"/>
    </source>
</evidence>
<reference evidence="6 7" key="1">
    <citation type="submission" date="2020-08" db="EMBL/GenBank/DDBJ databases">
        <title>A Genomic Blueprint of the Chicken Gut Microbiome.</title>
        <authorList>
            <person name="Gilroy R."/>
            <person name="Ravi A."/>
            <person name="Getino M."/>
            <person name="Pursley I."/>
            <person name="Horton D.L."/>
            <person name="Alikhan N.-F."/>
            <person name="Baker D."/>
            <person name="Gharbi K."/>
            <person name="Hall N."/>
            <person name="Watson M."/>
            <person name="Adriaenssens E.M."/>
            <person name="Foster-Nyarko E."/>
            <person name="Jarju S."/>
            <person name="Secka A."/>
            <person name="Antonio M."/>
            <person name="Oren A."/>
            <person name="Chaudhuri R."/>
            <person name="La Ragione R.M."/>
            <person name="Hildebrand F."/>
            <person name="Pallen M.J."/>
        </authorList>
    </citation>
    <scope>NUCLEOTIDE SEQUENCE [LARGE SCALE GENOMIC DNA]</scope>
    <source>
        <strain evidence="6 7">Sa1CVN1</strain>
    </source>
</reference>
<keyword evidence="3" id="KW-0233">DNA recombination</keyword>
<gene>
    <name evidence="6" type="ORF">H9625_08590</name>
</gene>
<dbReference type="InterPro" id="IPR025269">
    <property type="entry name" value="SAM-like_dom"/>
</dbReference>
<proteinExistence type="predicted"/>
<protein>
    <submittedName>
        <fullName evidence="6">Site-specific integrase</fullName>
    </submittedName>
</protein>
<dbReference type="PANTHER" id="PTHR30349:SF64">
    <property type="entry name" value="PROPHAGE INTEGRASE INTD-RELATED"/>
    <property type="match status" value="1"/>
</dbReference>
<evidence type="ECO:0000259" key="5">
    <source>
        <dbReference type="PROSITE" id="PS51900"/>
    </source>
</evidence>
<dbReference type="InterPro" id="IPR044068">
    <property type="entry name" value="CB"/>
</dbReference>
<dbReference type="Proteomes" id="UP000620874">
    <property type="component" value="Unassembled WGS sequence"/>
</dbReference>
<dbReference type="Gene3D" id="1.10.443.10">
    <property type="entry name" value="Intergrase catalytic core"/>
    <property type="match status" value="1"/>
</dbReference>
<dbReference type="PROSITE" id="PS51900">
    <property type="entry name" value="CB"/>
    <property type="match status" value="1"/>
</dbReference>
<keyword evidence="2 4" id="KW-0238">DNA-binding</keyword>
<evidence type="ECO:0000256" key="1">
    <source>
        <dbReference type="ARBA" id="ARBA00022908"/>
    </source>
</evidence>
<dbReference type="Pfam" id="PF13102">
    <property type="entry name" value="Phage_int_SAM_5"/>
    <property type="match status" value="1"/>
</dbReference>
<name>A0ABR8Y8G1_9BACT</name>
<dbReference type="InterPro" id="IPR050090">
    <property type="entry name" value="Tyrosine_recombinase_XerCD"/>
</dbReference>
<accession>A0ABR8Y8G1</accession>
<keyword evidence="1" id="KW-0229">DNA integration</keyword>
<dbReference type="Gene3D" id="1.10.150.130">
    <property type="match status" value="1"/>
</dbReference>
<organism evidence="6 7">
    <name type="scientific">Phocaeicola intestinalis</name>
    <dbReference type="NCBI Taxonomy" id="2762212"/>
    <lineage>
        <taxon>Bacteria</taxon>
        <taxon>Pseudomonadati</taxon>
        <taxon>Bacteroidota</taxon>
        <taxon>Bacteroidia</taxon>
        <taxon>Bacteroidales</taxon>
        <taxon>Bacteroidaceae</taxon>
        <taxon>Phocaeicola</taxon>
    </lineage>
</organism>
<keyword evidence="7" id="KW-1185">Reference proteome</keyword>
<evidence type="ECO:0000313" key="7">
    <source>
        <dbReference type="Proteomes" id="UP000620874"/>
    </source>
</evidence>
<comment type="caution">
    <text evidence="6">The sequence shown here is derived from an EMBL/GenBank/DDBJ whole genome shotgun (WGS) entry which is preliminary data.</text>
</comment>
<sequence length="296" mass="34323">MKNKVQKDIAQTAVTLSPHGENWRETGRVGEGLEGFGFIAYANSRVEKLQDEGRYDAANKLKMYLRKFIAYLGKSEVPFKDFDSLLIRNYHTWLKNQELGRNTISLYIRNLKRVYRLAVESGLADECHPFEGMDVSYHVKKEKNGLTLAEVKYMRDLDLSSEHPSIVFARDIFLFSVYARGMRSDDIFRLTRKNIQDGQLTYRQHITGKEISIPWEPALQEIADRYRRKGTARLFPVITAKAPHEQWKQYDSLLHRINYSLKKLGEIMGLGYPLNLTVARHSWQSMTKSVSISDIL</sequence>
<dbReference type="InterPro" id="IPR011010">
    <property type="entry name" value="DNA_brk_join_enz"/>
</dbReference>
<evidence type="ECO:0000256" key="2">
    <source>
        <dbReference type="ARBA" id="ARBA00023125"/>
    </source>
</evidence>
<dbReference type="PANTHER" id="PTHR30349">
    <property type="entry name" value="PHAGE INTEGRASE-RELATED"/>
    <property type="match status" value="1"/>
</dbReference>
<evidence type="ECO:0000256" key="3">
    <source>
        <dbReference type="ARBA" id="ARBA00023172"/>
    </source>
</evidence>